<dbReference type="SUPFAM" id="SSF81296">
    <property type="entry name" value="E set domains"/>
    <property type="match status" value="1"/>
</dbReference>
<evidence type="ECO:0000256" key="2">
    <source>
        <dbReference type="ARBA" id="ARBA00022801"/>
    </source>
</evidence>
<name>A0A5B8SR83_9GAMM</name>
<reference evidence="6 7" key="1">
    <citation type="submission" date="2019-06" db="EMBL/GenBank/DDBJ databases">
        <title>Genome analyses of bacteria isolated from kimchi.</title>
        <authorList>
            <person name="Lee S."/>
            <person name="Ahn S."/>
            <person name="Roh S."/>
        </authorList>
    </citation>
    <scope>NUCLEOTIDE SEQUENCE [LARGE SCALE GENOMIC DNA]</scope>
    <source>
        <strain evidence="6 7">CBA4606</strain>
    </source>
</reference>
<dbReference type="Proteomes" id="UP000321272">
    <property type="component" value="Chromosome"/>
</dbReference>
<dbReference type="InterPro" id="IPR017853">
    <property type="entry name" value="GH"/>
</dbReference>
<dbReference type="KEGG" id="paur:FGL86_11775"/>
<dbReference type="Gene3D" id="2.60.40.10">
    <property type="entry name" value="Immunoglobulins"/>
    <property type="match status" value="1"/>
</dbReference>
<dbReference type="CDD" id="cd02856">
    <property type="entry name" value="E_set_GDE_Isoamylase_N"/>
    <property type="match status" value="1"/>
</dbReference>
<feature type="region of interest" description="Disordered" evidence="4">
    <location>
        <begin position="1"/>
        <end position="31"/>
    </location>
</feature>
<dbReference type="GO" id="GO:0004135">
    <property type="term" value="F:amylo-alpha-1,6-glucosidase activity"/>
    <property type="evidence" value="ECO:0007669"/>
    <property type="project" value="InterPro"/>
</dbReference>
<dbReference type="EMBL" id="CP042382">
    <property type="protein sequence ID" value="QEA39679.1"/>
    <property type="molecule type" value="Genomic_DNA"/>
</dbReference>
<evidence type="ECO:0000259" key="5">
    <source>
        <dbReference type="SMART" id="SM00642"/>
    </source>
</evidence>
<dbReference type="SUPFAM" id="SSF51011">
    <property type="entry name" value="Glycosyl hydrolase domain"/>
    <property type="match status" value="1"/>
</dbReference>
<dbReference type="Gene3D" id="2.60.40.1180">
    <property type="entry name" value="Golgi alpha-mannosidase II"/>
    <property type="match status" value="1"/>
</dbReference>
<evidence type="ECO:0000256" key="4">
    <source>
        <dbReference type="SAM" id="MobiDB-lite"/>
    </source>
</evidence>
<keyword evidence="7" id="KW-1185">Reference proteome</keyword>
<evidence type="ECO:0000256" key="3">
    <source>
        <dbReference type="ARBA" id="ARBA00023295"/>
    </source>
</evidence>
<protein>
    <submittedName>
        <fullName evidence="6">Glycogen debranching protein GlgX</fullName>
    </submittedName>
</protein>
<dbReference type="InterPro" id="IPR013780">
    <property type="entry name" value="Glyco_hydro_b"/>
</dbReference>
<accession>A0A5B8SR83</accession>
<dbReference type="NCBIfam" id="TIGR02100">
    <property type="entry name" value="glgX_debranch"/>
    <property type="match status" value="1"/>
</dbReference>
<dbReference type="InterPro" id="IPR004193">
    <property type="entry name" value="Glyco_hydro_13_N"/>
</dbReference>
<dbReference type="InterPro" id="IPR014756">
    <property type="entry name" value="Ig_E-set"/>
</dbReference>
<dbReference type="SUPFAM" id="SSF51445">
    <property type="entry name" value="(Trans)glycosidases"/>
    <property type="match status" value="1"/>
</dbReference>
<feature type="region of interest" description="Disordered" evidence="4">
    <location>
        <begin position="497"/>
        <end position="524"/>
    </location>
</feature>
<dbReference type="Gene3D" id="3.20.20.80">
    <property type="entry name" value="Glycosidases"/>
    <property type="match status" value="1"/>
</dbReference>
<sequence>MSSEHENQADATVQDDATVARDEAPAVPRRSRVREGLPFPLGATWDGLGVNFALFSANATKVELCLFDENGEHEIERIELPEFTDEIWHCYLPDARPGQLYGYRVHGPYAPEEGHRFNPNKLLLDPYAKQVVGEIEWNEALFGYTIGHEDGDLSFDERDSAPYMPRCKVIDPAFTWGRTPDVHLPADRTIIYETHPRGYTMRHPAVPEALRGTFAGLMANDVVKHIRSLGVTCVELLPVHGFVQDQHLLENGLRNYWGYNTLSFFAPYSEYLSGDNINEFKEMVARFHAAGLEVILDVVYNHTAEGNELGPTLSFKGIDNASYYRLMPEEKRYYIDDTGTGNTVNLSHPRVMQMVTDSLRYWIEDMGVDGFRFDLATILAREPHGFDEGGGFLQSARQDPVLNQAKLIAEPWDCGPGGYQVGKFPPGWAEWNDQYRDTVRAYWKGDEGQISTLAARLLGSPDLFDRRGRRPFASVNFVTAHDGYTLFDLVSYNDKHNEANGEDNNDGHDSNFSWNHGEEGPTQNPDIQALRLRQVRNFIATMLFSQGTPMITAGDEMLRTQQGNNNAYCQDNEISWLDWNLNRDAHEMIDYVRRVIALRQQHPMLRRGRFLHGEYNEELGLREVVWLAPNGEEMGVEQWEDPQARILGLLLDGRAQPTGIRRAGVDTTLLLLFNASSESVNFTLPNVPRGNRWVARLDTCHAQEEDLGHYDFDDAYRLAERSLALLELQYEKGALRS</sequence>
<dbReference type="CDD" id="cd11326">
    <property type="entry name" value="AmyAc_Glg_debranch"/>
    <property type="match status" value="1"/>
</dbReference>
<dbReference type="Pfam" id="PF00128">
    <property type="entry name" value="Alpha-amylase"/>
    <property type="match status" value="2"/>
</dbReference>
<keyword evidence="3" id="KW-0326">Glycosidase</keyword>
<gene>
    <name evidence="6" type="primary">glgX</name>
    <name evidence="6" type="ORF">FGL86_11775</name>
</gene>
<evidence type="ECO:0000313" key="7">
    <source>
        <dbReference type="Proteomes" id="UP000321272"/>
    </source>
</evidence>
<evidence type="ECO:0000256" key="1">
    <source>
        <dbReference type="ARBA" id="ARBA00008061"/>
    </source>
</evidence>
<dbReference type="SMART" id="SM00642">
    <property type="entry name" value="Aamy"/>
    <property type="match status" value="1"/>
</dbReference>
<organism evidence="6 7">
    <name type="scientific">Pistricoccus aurantiacus</name>
    <dbReference type="NCBI Taxonomy" id="1883414"/>
    <lineage>
        <taxon>Bacteria</taxon>
        <taxon>Pseudomonadati</taxon>
        <taxon>Pseudomonadota</taxon>
        <taxon>Gammaproteobacteria</taxon>
        <taxon>Oceanospirillales</taxon>
        <taxon>Halomonadaceae</taxon>
        <taxon>Pistricoccus</taxon>
    </lineage>
</organism>
<dbReference type="InterPro" id="IPR011837">
    <property type="entry name" value="Glycogen_debranch_GlgX"/>
</dbReference>
<dbReference type="OrthoDB" id="3236218at2"/>
<proteinExistence type="inferred from homology"/>
<dbReference type="Pfam" id="PF02922">
    <property type="entry name" value="CBM_48"/>
    <property type="match status" value="1"/>
</dbReference>
<dbReference type="InterPro" id="IPR044505">
    <property type="entry name" value="GlgX_Isoamylase_N_E_set"/>
</dbReference>
<keyword evidence="2" id="KW-0378">Hydrolase</keyword>
<dbReference type="InterPro" id="IPR006047">
    <property type="entry name" value="GH13_cat_dom"/>
</dbReference>
<feature type="domain" description="Glycosyl hydrolase family 13 catalytic" evidence="5">
    <location>
        <begin position="193"/>
        <end position="599"/>
    </location>
</feature>
<comment type="similarity">
    <text evidence="1">Belongs to the glycosyl hydrolase 13 family.</text>
</comment>
<dbReference type="AlphaFoldDB" id="A0A5B8SR83"/>
<dbReference type="InterPro" id="IPR013783">
    <property type="entry name" value="Ig-like_fold"/>
</dbReference>
<dbReference type="PANTHER" id="PTHR43002">
    <property type="entry name" value="GLYCOGEN DEBRANCHING ENZYME"/>
    <property type="match status" value="1"/>
</dbReference>
<feature type="compositionally biased region" description="Basic and acidic residues" evidence="4">
    <location>
        <begin position="497"/>
        <end position="509"/>
    </location>
</feature>
<dbReference type="RefSeq" id="WP_147184727.1">
    <property type="nucleotide sequence ID" value="NZ_CP042382.1"/>
</dbReference>
<dbReference type="GO" id="GO:0005980">
    <property type="term" value="P:glycogen catabolic process"/>
    <property type="evidence" value="ECO:0007669"/>
    <property type="project" value="InterPro"/>
</dbReference>
<evidence type="ECO:0000313" key="6">
    <source>
        <dbReference type="EMBL" id="QEA39679.1"/>
    </source>
</evidence>